<keyword evidence="1" id="KW-0472">Membrane</keyword>
<evidence type="ECO:0000259" key="2">
    <source>
        <dbReference type="Pfam" id="PF00535"/>
    </source>
</evidence>
<protein>
    <submittedName>
        <fullName evidence="4">DUF2062 domain-containing protein</fullName>
    </submittedName>
</protein>
<dbReference type="InterPro" id="IPR018639">
    <property type="entry name" value="DUF2062"/>
</dbReference>
<dbReference type="AlphaFoldDB" id="A0A7C2XAC1"/>
<comment type="caution">
    <text evidence="4">The sequence shown here is derived from an EMBL/GenBank/DDBJ whole genome shotgun (WGS) entry which is preliminary data.</text>
</comment>
<evidence type="ECO:0000313" key="4">
    <source>
        <dbReference type="EMBL" id="HET98215.1"/>
    </source>
</evidence>
<evidence type="ECO:0000256" key="1">
    <source>
        <dbReference type="SAM" id="Phobius"/>
    </source>
</evidence>
<feature type="domain" description="Glycosyltransferase 2-like" evidence="2">
    <location>
        <begin position="11"/>
        <end position="125"/>
    </location>
</feature>
<dbReference type="Gene3D" id="3.90.550.10">
    <property type="entry name" value="Spore Coat Polysaccharide Biosynthesis Protein SpsA, Chain A"/>
    <property type="match status" value="1"/>
</dbReference>
<dbReference type="Pfam" id="PF00535">
    <property type="entry name" value="Glycos_transf_2"/>
    <property type="match status" value="1"/>
</dbReference>
<dbReference type="InterPro" id="IPR001173">
    <property type="entry name" value="Glyco_trans_2-like"/>
</dbReference>
<reference evidence="4" key="1">
    <citation type="journal article" date="2020" name="mSystems">
        <title>Genome- and Community-Level Interaction Insights into Carbon Utilization and Element Cycling Functions of Hydrothermarchaeota in Hydrothermal Sediment.</title>
        <authorList>
            <person name="Zhou Z."/>
            <person name="Liu Y."/>
            <person name="Xu W."/>
            <person name="Pan J."/>
            <person name="Luo Z.H."/>
            <person name="Li M."/>
        </authorList>
    </citation>
    <scope>NUCLEOTIDE SEQUENCE [LARGE SCALE GENOMIC DNA]</scope>
    <source>
        <strain evidence="4">SpSt-1224</strain>
    </source>
</reference>
<dbReference type="GO" id="GO:0006487">
    <property type="term" value="P:protein N-linked glycosylation"/>
    <property type="evidence" value="ECO:0007669"/>
    <property type="project" value="TreeGrafter"/>
</dbReference>
<dbReference type="InterPro" id="IPR029044">
    <property type="entry name" value="Nucleotide-diphossugar_trans"/>
</dbReference>
<gene>
    <name evidence="4" type="ORF">ENN98_05920</name>
</gene>
<feature type="transmembrane region" description="Helical" evidence="1">
    <location>
        <begin position="358"/>
        <end position="380"/>
    </location>
</feature>
<feature type="transmembrane region" description="Helical" evidence="1">
    <location>
        <begin position="276"/>
        <end position="299"/>
    </location>
</feature>
<dbReference type="EMBL" id="DSDS01000137">
    <property type="protein sequence ID" value="HET98215.1"/>
    <property type="molecule type" value="Genomic_DNA"/>
</dbReference>
<organism evidence="4">
    <name type="scientific">Desulfurivibrio alkaliphilus</name>
    <dbReference type="NCBI Taxonomy" id="427923"/>
    <lineage>
        <taxon>Bacteria</taxon>
        <taxon>Pseudomonadati</taxon>
        <taxon>Thermodesulfobacteriota</taxon>
        <taxon>Desulfobulbia</taxon>
        <taxon>Desulfobulbales</taxon>
        <taxon>Desulfobulbaceae</taxon>
        <taxon>Desulfurivibrio</taxon>
    </lineage>
</organism>
<dbReference type="PANTHER" id="PTHR10859">
    <property type="entry name" value="GLYCOSYL TRANSFERASE"/>
    <property type="match status" value="1"/>
</dbReference>
<dbReference type="Pfam" id="PF09835">
    <property type="entry name" value="DUF2062"/>
    <property type="match status" value="1"/>
</dbReference>
<accession>A0A7C2XAC1</accession>
<dbReference type="SUPFAM" id="SSF53448">
    <property type="entry name" value="Nucleotide-diphospho-sugar transferases"/>
    <property type="match status" value="1"/>
</dbReference>
<dbReference type="CDD" id="cd04179">
    <property type="entry name" value="DPM_DPG-synthase_like"/>
    <property type="match status" value="1"/>
</dbReference>
<sequence>MNEKENPKIIVVIPVYNHGDSLRKVVEGTLAAGWPVLVVDDGSDDEPLRQLTGLDCAKLRLPTNEGKGTAILAGAREAARLGYETMITLDADGQHDPAEAELLVRQAELIDRPAIVIGARRMTQETAPKASLFGRAFSNFWVRLESGQELADTQSGMRLYPIRELLALNLTCSRYDFEVEVLVQAAWAGVALTSVEISVHYPPPGQRITHFHQLRDNFRLTLLHTRLLLRRLAPWPHRQVCSRPAPQEKKLRFPRPWLAMQMLFREHSSAPGMATAVWLGLFMGALPLIAVHTVAIIYVAHRLHLNKMAAVAASQFCMPPVVPVICIQVGYFMRTGQLLLDLSREKWLHEIHLRLWDWLLGSLVVGPLLGLIGAVLVYWAQTRLFRRQTKEKGPSG</sequence>
<feature type="domain" description="DUF2062" evidence="3">
    <location>
        <begin position="262"/>
        <end position="388"/>
    </location>
</feature>
<evidence type="ECO:0000259" key="3">
    <source>
        <dbReference type="Pfam" id="PF09835"/>
    </source>
</evidence>
<dbReference type="Proteomes" id="UP000885986">
    <property type="component" value="Unassembled WGS sequence"/>
</dbReference>
<dbReference type="PANTHER" id="PTHR10859:SF91">
    <property type="entry name" value="DOLICHYL-PHOSPHATE BETA-GLUCOSYLTRANSFERASE"/>
    <property type="match status" value="1"/>
</dbReference>
<keyword evidence="1" id="KW-1133">Transmembrane helix</keyword>
<name>A0A7C2XAC1_9BACT</name>
<feature type="transmembrane region" description="Helical" evidence="1">
    <location>
        <begin position="311"/>
        <end position="333"/>
    </location>
</feature>
<proteinExistence type="predicted"/>
<keyword evidence="1" id="KW-0812">Transmembrane</keyword>